<evidence type="ECO:0000313" key="1">
    <source>
        <dbReference type="EMBL" id="GID75411.1"/>
    </source>
</evidence>
<comment type="caution">
    <text evidence="1">The sequence shown here is derived from an EMBL/GenBank/DDBJ whole genome shotgun (WGS) entry which is preliminary data.</text>
</comment>
<evidence type="ECO:0000313" key="2">
    <source>
        <dbReference type="Proteomes" id="UP000609879"/>
    </source>
</evidence>
<dbReference type="Proteomes" id="UP000609879">
    <property type="component" value="Unassembled WGS sequence"/>
</dbReference>
<keyword evidence="2" id="KW-1185">Reference proteome</keyword>
<sequence>MLNGQDHSDQHRAVQYWDIYMPVDPHRCLYLPGLGSADDRQIRIDHRFKLHPGHALGLNSMVIDTAVRHVFFHPEHDPSSKAEPAVRNGGELPQSLMFYEVLADGHGVERRWLDTHPERPALGRTSQRDDDVEVVLATLTGELDRRQRLFESSND</sequence>
<name>A0ABQ3Y5Z6_9ACTN</name>
<proteinExistence type="predicted"/>
<dbReference type="EMBL" id="BOMI01000077">
    <property type="protein sequence ID" value="GID75411.1"/>
    <property type="molecule type" value="Genomic_DNA"/>
</dbReference>
<protein>
    <submittedName>
        <fullName evidence="1">Uncharacterized protein</fullName>
    </submittedName>
</protein>
<reference evidence="1 2" key="1">
    <citation type="submission" date="2021-01" db="EMBL/GenBank/DDBJ databases">
        <title>Whole genome shotgun sequence of Actinoplanes deccanensis NBRC 13994.</title>
        <authorList>
            <person name="Komaki H."/>
            <person name="Tamura T."/>
        </authorList>
    </citation>
    <scope>NUCLEOTIDE SEQUENCE [LARGE SCALE GENOMIC DNA]</scope>
    <source>
        <strain evidence="1 2">NBRC 13994</strain>
    </source>
</reference>
<organism evidence="1 2">
    <name type="scientific">Paractinoplanes deccanensis</name>
    <dbReference type="NCBI Taxonomy" id="113561"/>
    <lineage>
        <taxon>Bacteria</taxon>
        <taxon>Bacillati</taxon>
        <taxon>Actinomycetota</taxon>
        <taxon>Actinomycetes</taxon>
        <taxon>Micromonosporales</taxon>
        <taxon>Micromonosporaceae</taxon>
        <taxon>Paractinoplanes</taxon>
    </lineage>
</organism>
<gene>
    <name evidence="1" type="ORF">Ade02nite_40520</name>
</gene>
<accession>A0ABQ3Y5Z6</accession>